<keyword evidence="6" id="KW-0340">Growth factor binding</keyword>
<evidence type="ECO:0000256" key="2">
    <source>
        <dbReference type="ARBA" id="ARBA00008326"/>
    </source>
</evidence>
<dbReference type="InterPro" id="IPR010510">
    <property type="entry name" value="FGF1-bd"/>
</dbReference>
<evidence type="ECO:0000256" key="4">
    <source>
        <dbReference type="ARBA" id="ARBA00022729"/>
    </source>
</evidence>
<dbReference type="Ensembl" id="ENSMMDT00005028730.1">
    <property type="protein sequence ID" value="ENSMMDP00005028060.1"/>
    <property type="gene ID" value="ENSMMDG00005013435.1"/>
</dbReference>
<proteinExistence type="inferred from homology"/>
<feature type="signal peptide" evidence="8">
    <location>
        <begin position="1"/>
        <end position="26"/>
    </location>
</feature>
<evidence type="ECO:0000256" key="8">
    <source>
        <dbReference type="SAM" id="SignalP"/>
    </source>
</evidence>
<evidence type="ECO:0000256" key="6">
    <source>
        <dbReference type="ARBA" id="ARBA00023183"/>
    </source>
</evidence>
<organism evidence="9 10">
    <name type="scientific">Myripristis murdjan</name>
    <name type="common">pinecone soldierfish</name>
    <dbReference type="NCBI Taxonomy" id="586833"/>
    <lineage>
        <taxon>Eukaryota</taxon>
        <taxon>Metazoa</taxon>
        <taxon>Chordata</taxon>
        <taxon>Craniata</taxon>
        <taxon>Vertebrata</taxon>
        <taxon>Euteleostomi</taxon>
        <taxon>Actinopterygii</taxon>
        <taxon>Neopterygii</taxon>
        <taxon>Teleostei</taxon>
        <taxon>Neoteleostei</taxon>
        <taxon>Acanthomorphata</taxon>
        <taxon>Holocentriformes</taxon>
        <taxon>Holocentridae</taxon>
        <taxon>Myripristis</taxon>
    </lineage>
</organism>
<reference evidence="9" key="3">
    <citation type="submission" date="2025-09" db="UniProtKB">
        <authorList>
            <consortium name="Ensembl"/>
        </authorList>
    </citation>
    <scope>IDENTIFICATION</scope>
</reference>
<dbReference type="InParanoid" id="A0A667YCL6"/>
<evidence type="ECO:0000256" key="1">
    <source>
        <dbReference type="ARBA" id="ARBA00004613"/>
    </source>
</evidence>
<dbReference type="Pfam" id="PF06473">
    <property type="entry name" value="FGF-BP1"/>
    <property type="match status" value="1"/>
</dbReference>
<dbReference type="PANTHER" id="PTHR15258">
    <property type="entry name" value="FGF BINDING PROTEIN-RELATED"/>
    <property type="match status" value="1"/>
</dbReference>
<evidence type="ECO:0000313" key="10">
    <source>
        <dbReference type="Proteomes" id="UP000472263"/>
    </source>
</evidence>
<dbReference type="Proteomes" id="UP000472263">
    <property type="component" value="Chromosome 10"/>
</dbReference>
<comment type="subcellular location">
    <subcellularLocation>
        <location evidence="1">Secreted</location>
    </subcellularLocation>
</comment>
<evidence type="ECO:0000256" key="7">
    <source>
        <dbReference type="SAM" id="MobiDB-lite"/>
    </source>
</evidence>
<comment type="similarity">
    <text evidence="2">Belongs to the fibroblast growth factor-binding protein family.</text>
</comment>
<protein>
    <submittedName>
        <fullName evidence="9">Fibroblast growth factor binding protein 2a</fullName>
    </submittedName>
</protein>
<name>A0A667YCL6_9TELE</name>
<keyword evidence="10" id="KW-1185">Reference proteome</keyword>
<dbReference type="PANTHER" id="PTHR15258:SF1">
    <property type="entry name" value="FIBROBLAST GROWTH FACTOR-BINDING PROTEIN 2"/>
    <property type="match status" value="1"/>
</dbReference>
<reference evidence="9" key="2">
    <citation type="submission" date="2025-08" db="UniProtKB">
        <authorList>
            <consortium name="Ensembl"/>
        </authorList>
    </citation>
    <scope>IDENTIFICATION</scope>
</reference>
<feature type="region of interest" description="Disordered" evidence="7">
    <location>
        <begin position="134"/>
        <end position="183"/>
    </location>
</feature>
<keyword evidence="5" id="KW-1015">Disulfide bond</keyword>
<evidence type="ECO:0000313" key="9">
    <source>
        <dbReference type="Ensembl" id="ENSMMDP00005028060.1"/>
    </source>
</evidence>
<keyword evidence="3" id="KW-0964">Secreted</keyword>
<feature type="compositionally biased region" description="Pro residues" evidence="7">
    <location>
        <begin position="147"/>
        <end position="178"/>
    </location>
</feature>
<feature type="chain" id="PRO_5025648451" evidence="8">
    <location>
        <begin position="27"/>
        <end position="208"/>
    </location>
</feature>
<dbReference type="GO" id="GO:0007267">
    <property type="term" value="P:cell-cell signaling"/>
    <property type="evidence" value="ECO:0007669"/>
    <property type="project" value="TreeGrafter"/>
</dbReference>
<reference evidence="9" key="1">
    <citation type="submission" date="2019-06" db="EMBL/GenBank/DDBJ databases">
        <authorList>
            <consortium name="Wellcome Sanger Institute Data Sharing"/>
        </authorList>
    </citation>
    <scope>NUCLEOTIDE SEQUENCE [LARGE SCALE GENOMIC DNA]</scope>
</reference>
<dbReference type="GO" id="GO:0019838">
    <property type="term" value="F:growth factor binding"/>
    <property type="evidence" value="ECO:0007669"/>
    <property type="project" value="UniProtKB-KW"/>
</dbReference>
<accession>A0A667YCL6</accession>
<dbReference type="AlphaFoldDB" id="A0A667YCL6"/>
<dbReference type="GO" id="GO:0005576">
    <property type="term" value="C:extracellular region"/>
    <property type="evidence" value="ECO:0007669"/>
    <property type="project" value="UniProtKB-SubCell"/>
</dbReference>
<evidence type="ECO:0000256" key="5">
    <source>
        <dbReference type="ARBA" id="ARBA00023157"/>
    </source>
</evidence>
<sequence>WFFSPEFLLCVALLLLLACCLWPAEAQGETGRRKNIWDDPIQFQTKAKDKCTMIITGQREYTRLRISCQSNKRSYWCEYIGKPAMCRNYNNNPRHYFSQMMWGLRKLQNACQAPRTIKPQMCRRATDESQMVFSSASFSRPWEDPNRPSPPKPADRPSPGPTDPDPVPPSKEPSPKPPVQSNARKLAEQYCWKSLRGVCAFVIGWFKN</sequence>
<evidence type="ECO:0000256" key="3">
    <source>
        <dbReference type="ARBA" id="ARBA00022525"/>
    </source>
</evidence>
<keyword evidence="4 8" id="KW-0732">Signal</keyword>
<dbReference type="GeneTree" id="ENSGT00940000154372"/>